<dbReference type="AlphaFoldDB" id="A0A0P0X5M0"/>
<proteinExistence type="predicted"/>
<evidence type="ECO:0000313" key="2">
    <source>
        <dbReference type="Proteomes" id="UP000059680"/>
    </source>
</evidence>
<dbReference type="PaxDb" id="39947-A0A0P0X5M0"/>
<sequence length="99" mass="11905">MRKSYTSFRTINYCHKILFHGFVRNNVKYHVVNRTRYHLIIIVNIYRLYHSSVDKLIKIVFSNSIDFCSLCQANKTFSHPLLQQIIRPNYVPLRIYAKI</sequence>
<gene>
    <name evidence="1" type="ordered locus">Os07g0445450</name>
    <name evidence="1" type="ORF">OSNPB_070445450</name>
</gene>
<protein>
    <submittedName>
        <fullName evidence="1">Os07g0445450 protein</fullName>
    </submittedName>
</protein>
<dbReference type="EMBL" id="AP014963">
    <property type="protein sequence ID" value="BAT01285.1"/>
    <property type="molecule type" value="Genomic_DNA"/>
</dbReference>
<keyword evidence="2" id="KW-1185">Reference proteome</keyword>
<name>A0A0P0X5M0_ORYSJ</name>
<accession>A0A0P0X5M0</accession>
<dbReference type="Gramene" id="Os07t0445450-00">
    <property type="protein sequence ID" value="Os07t0445450-00"/>
    <property type="gene ID" value="Os07g0445450"/>
</dbReference>
<organism evidence="1 2">
    <name type="scientific">Oryza sativa subsp. japonica</name>
    <name type="common">Rice</name>
    <dbReference type="NCBI Taxonomy" id="39947"/>
    <lineage>
        <taxon>Eukaryota</taxon>
        <taxon>Viridiplantae</taxon>
        <taxon>Streptophyta</taxon>
        <taxon>Embryophyta</taxon>
        <taxon>Tracheophyta</taxon>
        <taxon>Spermatophyta</taxon>
        <taxon>Magnoliopsida</taxon>
        <taxon>Liliopsida</taxon>
        <taxon>Poales</taxon>
        <taxon>Poaceae</taxon>
        <taxon>BOP clade</taxon>
        <taxon>Oryzoideae</taxon>
        <taxon>Oryzeae</taxon>
        <taxon>Oryzinae</taxon>
        <taxon>Oryza</taxon>
        <taxon>Oryza sativa</taxon>
    </lineage>
</organism>
<reference evidence="1 2" key="3">
    <citation type="journal article" date="2013" name="Rice">
        <title>Improvement of the Oryza sativa Nipponbare reference genome using next generation sequence and optical map data.</title>
        <authorList>
            <person name="Kawahara Y."/>
            <person name="de la Bastide M."/>
            <person name="Hamilton J.P."/>
            <person name="Kanamori H."/>
            <person name="McCombie W.R."/>
            <person name="Ouyang S."/>
            <person name="Schwartz D.C."/>
            <person name="Tanaka T."/>
            <person name="Wu J."/>
            <person name="Zhou S."/>
            <person name="Childs K.L."/>
            <person name="Davidson R.M."/>
            <person name="Lin H."/>
            <person name="Quesada-Ocampo L."/>
            <person name="Vaillancourt B."/>
            <person name="Sakai H."/>
            <person name="Lee S.S."/>
            <person name="Kim J."/>
            <person name="Numa H."/>
            <person name="Itoh T."/>
            <person name="Buell C.R."/>
            <person name="Matsumoto T."/>
        </authorList>
    </citation>
    <scope>NUCLEOTIDE SEQUENCE [LARGE SCALE GENOMIC DNA]</scope>
    <source>
        <strain evidence="2">cv. Nipponbare</strain>
    </source>
</reference>
<evidence type="ECO:0000313" key="1">
    <source>
        <dbReference type="EMBL" id="BAT01285.1"/>
    </source>
</evidence>
<reference evidence="1 2" key="2">
    <citation type="journal article" date="2013" name="Plant Cell Physiol.">
        <title>Rice Annotation Project Database (RAP-DB): an integrative and interactive database for rice genomics.</title>
        <authorList>
            <person name="Sakai H."/>
            <person name="Lee S.S."/>
            <person name="Tanaka T."/>
            <person name="Numa H."/>
            <person name="Kim J."/>
            <person name="Kawahara Y."/>
            <person name="Wakimoto H."/>
            <person name="Yang C.C."/>
            <person name="Iwamoto M."/>
            <person name="Abe T."/>
            <person name="Yamada Y."/>
            <person name="Muto A."/>
            <person name="Inokuchi H."/>
            <person name="Ikemura T."/>
            <person name="Matsumoto T."/>
            <person name="Sasaki T."/>
            <person name="Itoh T."/>
        </authorList>
    </citation>
    <scope>NUCLEOTIDE SEQUENCE [LARGE SCALE GENOMIC DNA]</scope>
    <source>
        <strain evidence="2">cv. Nipponbare</strain>
    </source>
</reference>
<dbReference type="InParanoid" id="A0A0P0X5M0"/>
<dbReference type="Proteomes" id="UP000059680">
    <property type="component" value="Chromosome 7"/>
</dbReference>
<reference evidence="2" key="1">
    <citation type="journal article" date="2005" name="Nature">
        <title>The map-based sequence of the rice genome.</title>
        <authorList>
            <consortium name="International rice genome sequencing project (IRGSP)"/>
            <person name="Matsumoto T."/>
            <person name="Wu J."/>
            <person name="Kanamori H."/>
            <person name="Katayose Y."/>
            <person name="Fujisawa M."/>
            <person name="Namiki N."/>
            <person name="Mizuno H."/>
            <person name="Yamamoto K."/>
            <person name="Antonio B.A."/>
            <person name="Baba T."/>
            <person name="Sakata K."/>
            <person name="Nagamura Y."/>
            <person name="Aoki H."/>
            <person name="Arikawa K."/>
            <person name="Arita K."/>
            <person name="Bito T."/>
            <person name="Chiden Y."/>
            <person name="Fujitsuka N."/>
            <person name="Fukunaka R."/>
            <person name="Hamada M."/>
            <person name="Harada C."/>
            <person name="Hayashi A."/>
            <person name="Hijishita S."/>
            <person name="Honda M."/>
            <person name="Hosokawa S."/>
            <person name="Ichikawa Y."/>
            <person name="Idonuma A."/>
            <person name="Iijima M."/>
            <person name="Ikeda M."/>
            <person name="Ikeno M."/>
            <person name="Ito K."/>
            <person name="Ito S."/>
            <person name="Ito T."/>
            <person name="Ito Y."/>
            <person name="Ito Y."/>
            <person name="Iwabuchi A."/>
            <person name="Kamiya K."/>
            <person name="Karasawa W."/>
            <person name="Kurita K."/>
            <person name="Katagiri S."/>
            <person name="Kikuta A."/>
            <person name="Kobayashi H."/>
            <person name="Kobayashi N."/>
            <person name="Machita K."/>
            <person name="Maehara T."/>
            <person name="Masukawa M."/>
            <person name="Mizubayashi T."/>
            <person name="Mukai Y."/>
            <person name="Nagasaki H."/>
            <person name="Nagata Y."/>
            <person name="Naito S."/>
            <person name="Nakashima M."/>
            <person name="Nakama Y."/>
            <person name="Nakamichi Y."/>
            <person name="Nakamura M."/>
            <person name="Meguro A."/>
            <person name="Negishi M."/>
            <person name="Ohta I."/>
            <person name="Ohta T."/>
            <person name="Okamoto M."/>
            <person name="Ono N."/>
            <person name="Saji S."/>
            <person name="Sakaguchi M."/>
            <person name="Sakai K."/>
            <person name="Shibata M."/>
            <person name="Shimokawa T."/>
            <person name="Song J."/>
            <person name="Takazaki Y."/>
            <person name="Terasawa K."/>
            <person name="Tsugane M."/>
            <person name="Tsuji K."/>
            <person name="Ueda S."/>
            <person name="Waki K."/>
            <person name="Yamagata H."/>
            <person name="Yamamoto M."/>
            <person name="Yamamoto S."/>
            <person name="Yamane H."/>
            <person name="Yoshiki S."/>
            <person name="Yoshihara R."/>
            <person name="Yukawa K."/>
            <person name="Zhong H."/>
            <person name="Yano M."/>
            <person name="Yuan Q."/>
            <person name="Ouyang S."/>
            <person name="Liu J."/>
            <person name="Jones K.M."/>
            <person name="Gansberger K."/>
            <person name="Moffat K."/>
            <person name="Hill J."/>
            <person name="Bera J."/>
            <person name="Fadrosh D."/>
            <person name="Jin S."/>
            <person name="Johri S."/>
            <person name="Kim M."/>
            <person name="Overton L."/>
            <person name="Reardon M."/>
            <person name="Tsitrin T."/>
            <person name="Vuong H."/>
            <person name="Weaver B."/>
            <person name="Ciecko A."/>
            <person name="Tallon L."/>
            <person name="Jackson J."/>
            <person name="Pai G."/>
            <person name="Aken S.V."/>
            <person name="Utterback T."/>
            <person name="Reidmuller S."/>
            <person name="Feldblyum T."/>
            <person name="Hsiao J."/>
            <person name="Zismann V."/>
            <person name="Iobst S."/>
            <person name="de Vazeille A.R."/>
            <person name="Buell C.R."/>
            <person name="Ying K."/>
            <person name="Li Y."/>
            <person name="Lu T."/>
            <person name="Huang Y."/>
            <person name="Zhao Q."/>
            <person name="Feng Q."/>
            <person name="Zhang L."/>
            <person name="Zhu J."/>
            <person name="Weng Q."/>
            <person name="Mu J."/>
            <person name="Lu Y."/>
            <person name="Fan D."/>
            <person name="Liu Y."/>
            <person name="Guan J."/>
            <person name="Zhang Y."/>
            <person name="Yu S."/>
            <person name="Liu X."/>
            <person name="Zhang Y."/>
            <person name="Hong G."/>
            <person name="Han B."/>
            <person name="Choisne N."/>
            <person name="Demange N."/>
            <person name="Orjeda G."/>
            <person name="Samain S."/>
            <person name="Cattolico L."/>
            <person name="Pelletier E."/>
            <person name="Couloux A."/>
            <person name="Segurens B."/>
            <person name="Wincker P."/>
            <person name="D'Hont A."/>
            <person name="Scarpelli C."/>
            <person name="Weissenbach J."/>
            <person name="Salanoubat M."/>
            <person name="Quetier F."/>
            <person name="Yu Y."/>
            <person name="Kim H.R."/>
            <person name="Rambo T."/>
            <person name="Currie J."/>
            <person name="Collura K."/>
            <person name="Luo M."/>
            <person name="Yang T."/>
            <person name="Ammiraju J.S.S."/>
            <person name="Engler F."/>
            <person name="Soderlund C."/>
            <person name="Wing R.A."/>
            <person name="Palmer L.E."/>
            <person name="de la Bastide M."/>
            <person name="Spiegel L."/>
            <person name="Nascimento L."/>
            <person name="Zutavern T."/>
            <person name="O'Shaughnessy A."/>
            <person name="Dike S."/>
            <person name="Dedhia N."/>
            <person name="Preston R."/>
            <person name="Balija V."/>
            <person name="McCombie W.R."/>
            <person name="Chow T."/>
            <person name="Chen H."/>
            <person name="Chung M."/>
            <person name="Chen C."/>
            <person name="Shaw J."/>
            <person name="Wu H."/>
            <person name="Hsiao K."/>
            <person name="Chao Y."/>
            <person name="Chu M."/>
            <person name="Cheng C."/>
            <person name="Hour A."/>
            <person name="Lee P."/>
            <person name="Lin S."/>
            <person name="Lin Y."/>
            <person name="Liou J."/>
            <person name="Liu S."/>
            <person name="Hsing Y."/>
            <person name="Raghuvanshi S."/>
            <person name="Mohanty A."/>
            <person name="Bharti A.K."/>
            <person name="Gaur A."/>
            <person name="Gupta V."/>
            <person name="Kumar D."/>
            <person name="Ravi V."/>
            <person name="Vij S."/>
            <person name="Kapur A."/>
            <person name="Khurana P."/>
            <person name="Khurana P."/>
            <person name="Khurana J.P."/>
            <person name="Tyagi A.K."/>
            <person name="Gaikwad K."/>
            <person name="Singh A."/>
            <person name="Dalal V."/>
            <person name="Srivastava S."/>
            <person name="Dixit A."/>
            <person name="Pal A.K."/>
            <person name="Ghazi I.A."/>
            <person name="Yadav M."/>
            <person name="Pandit A."/>
            <person name="Bhargava A."/>
            <person name="Sureshbabu K."/>
            <person name="Batra K."/>
            <person name="Sharma T.R."/>
            <person name="Mohapatra T."/>
            <person name="Singh N.K."/>
            <person name="Messing J."/>
            <person name="Nelson A.B."/>
            <person name="Fuks G."/>
            <person name="Kavchok S."/>
            <person name="Keizer G."/>
            <person name="Linton E."/>
            <person name="Llaca V."/>
            <person name="Song R."/>
            <person name="Tanyolac B."/>
            <person name="Young S."/>
            <person name="Ho-Il K."/>
            <person name="Hahn J.H."/>
            <person name="Sangsakoo G."/>
            <person name="Vanavichit A."/>
            <person name="de Mattos Luiz.A.T."/>
            <person name="Zimmer P.D."/>
            <person name="Malone G."/>
            <person name="Dellagostin O."/>
            <person name="de Oliveira A.C."/>
            <person name="Bevan M."/>
            <person name="Bancroft I."/>
            <person name="Minx P."/>
            <person name="Cordum H."/>
            <person name="Wilson R."/>
            <person name="Cheng Z."/>
            <person name="Jin W."/>
            <person name="Jiang J."/>
            <person name="Leong S.A."/>
            <person name="Iwama H."/>
            <person name="Gojobori T."/>
            <person name="Itoh T."/>
            <person name="Niimura Y."/>
            <person name="Fujii Y."/>
            <person name="Habara T."/>
            <person name="Sakai H."/>
            <person name="Sato Y."/>
            <person name="Wilson G."/>
            <person name="Kumar K."/>
            <person name="McCouch S."/>
            <person name="Juretic N."/>
            <person name="Hoen D."/>
            <person name="Wright S."/>
            <person name="Bruskiewich R."/>
            <person name="Bureau T."/>
            <person name="Miyao A."/>
            <person name="Hirochika H."/>
            <person name="Nishikawa T."/>
            <person name="Kadowaki K."/>
            <person name="Sugiura M."/>
            <person name="Burr B."/>
            <person name="Sasaki T."/>
        </authorList>
    </citation>
    <scope>NUCLEOTIDE SEQUENCE [LARGE SCALE GENOMIC DNA]</scope>
    <source>
        <strain evidence="2">cv. Nipponbare</strain>
    </source>
</reference>